<evidence type="ECO:0000256" key="2">
    <source>
        <dbReference type="ARBA" id="ARBA00022692"/>
    </source>
</evidence>
<feature type="domain" description="Protein kinase" evidence="14">
    <location>
        <begin position="447"/>
        <end position="725"/>
    </location>
</feature>
<organism evidence="16 17">
    <name type="scientific">Candidula unifasciata</name>
    <dbReference type="NCBI Taxonomy" id="100452"/>
    <lineage>
        <taxon>Eukaryota</taxon>
        <taxon>Metazoa</taxon>
        <taxon>Spiralia</taxon>
        <taxon>Lophotrochozoa</taxon>
        <taxon>Mollusca</taxon>
        <taxon>Gastropoda</taxon>
        <taxon>Heterobranchia</taxon>
        <taxon>Euthyneura</taxon>
        <taxon>Panpulmonata</taxon>
        <taxon>Eupulmonata</taxon>
        <taxon>Stylommatophora</taxon>
        <taxon>Helicina</taxon>
        <taxon>Helicoidea</taxon>
        <taxon>Geomitridae</taxon>
        <taxon>Candidula</taxon>
    </lineage>
</organism>
<proteinExistence type="predicted"/>
<dbReference type="PRINTS" id="PR00109">
    <property type="entry name" value="TYRKINASE"/>
</dbReference>
<dbReference type="Gene3D" id="2.60.40.10">
    <property type="entry name" value="Immunoglobulins"/>
    <property type="match status" value="1"/>
</dbReference>
<dbReference type="GO" id="GO:0005886">
    <property type="term" value="C:plasma membrane"/>
    <property type="evidence" value="ECO:0007669"/>
    <property type="project" value="TreeGrafter"/>
</dbReference>
<dbReference type="InterPro" id="IPR000719">
    <property type="entry name" value="Prot_kinase_dom"/>
</dbReference>
<evidence type="ECO:0000259" key="15">
    <source>
        <dbReference type="PROSITE" id="PS50027"/>
    </source>
</evidence>
<feature type="active site" description="Proton acceptor" evidence="7">
    <location>
        <position position="588"/>
    </location>
</feature>
<dbReference type="PANTHER" id="PTHR24416">
    <property type="entry name" value="TYROSINE-PROTEIN KINASE RECEPTOR"/>
    <property type="match status" value="1"/>
</dbReference>
<dbReference type="InterPro" id="IPR013783">
    <property type="entry name" value="Ig-like_fold"/>
</dbReference>
<feature type="binding site" evidence="9">
    <location>
        <position position="593"/>
    </location>
    <ligand>
        <name>Mg(2+)</name>
        <dbReference type="ChEBI" id="CHEBI:18420"/>
    </ligand>
</feature>
<keyword evidence="5" id="KW-0675">Receptor</keyword>
<dbReference type="CDD" id="cd00055">
    <property type="entry name" value="EGF_Lam"/>
    <property type="match status" value="1"/>
</dbReference>
<accession>A0A8S3YQR3</accession>
<dbReference type="GO" id="GO:0007169">
    <property type="term" value="P:cell surface receptor protein tyrosine kinase signaling pathway"/>
    <property type="evidence" value="ECO:0007669"/>
    <property type="project" value="TreeGrafter"/>
</dbReference>
<feature type="binding site" evidence="8">
    <location>
        <position position="592"/>
    </location>
    <ligand>
        <name>ATP</name>
        <dbReference type="ChEBI" id="CHEBI:30616"/>
    </ligand>
</feature>
<keyword evidence="11" id="KW-0424">Laminin EGF-like domain</keyword>
<evidence type="ECO:0000313" key="17">
    <source>
        <dbReference type="Proteomes" id="UP000678393"/>
    </source>
</evidence>
<feature type="compositionally biased region" description="Polar residues" evidence="12">
    <location>
        <begin position="743"/>
        <end position="754"/>
    </location>
</feature>
<dbReference type="InterPro" id="IPR050122">
    <property type="entry name" value="RTK"/>
</dbReference>
<keyword evidence="8" id="KW-0067">ATP-binding</keyword>
<feature type="site" description="Important for interaction with phosphotyrosine-binding proteins" evidence="10">
    <location>
        <position position="733"/>
    </location>
</feature>
<dbReference type="GO" id="GO:0004714">
    <property type="term" value="F:transmembrane receptor protein tyrosine kinase activity"/>
    <property type="evidence" value="ECO:0007669"/>
    <property type="project" value="TreeGrafter"/>
</dbReference>
<feature type="region of interest" description="Disordered" evidence="12">
    <location>
        <begin position="742"/>
        <end position="774"/>
    </location>
</feature>
<evidence type="ECO:0008006" key="18">
    <source>
        <dbReference type="Google" id="ProtNLM"/>
    </source>
</evidence>
<evidence type="ECO:0000256" key="6">
    <source>
        <dbReference type="ARBA" id="ARBA00023180"/>
    </source>
</evidence>
<dbReference type="InterPro" id="IPR001245">
    <property type="entry name" value="Ser-Thr/Tyr_kinase_cat_dom"/>
</dbReference>
<protein>
    <recommendedName>
        <fullName evidence="18">Receptor protein-tyrosine kinase</fullName>
    </recommendedName>
</protein>
<dbReference type="InterPro" id="IPR002909">
    <property type="entry name" value="IPT_dom"/>
</dbReference>
<dbReference type="Pfam" id="PF07714">
    <property type="entry name" value="PK_Tyr_Ser-Thr"/>
    <property type="match status" value="1"/>
</dbReference>
<dbReference type="InterPro" id="IPR002049">
    <property type="entry name" value="LE_dom"/>
</dbReference>
<evidence type="ECO:0000256" key="5">
    <source>
        <dbReference type="ARBA" id="ARBA00023170"/>
    </source>
</evidence>
<dbReference type="GO" id="GO:0046872">
    <property type="term" value="F:metal ion binding"/>
    <property type="evidence" value="ECO:0007669"/>
    <property type="project" value="UniProtKB-KW"/>
</dbReference>
<keyword evidence="3 13" id="KW-1133">Transmembrane helix</keyword>
<keyword evidence="4 13" id="KW-0472">Membrane</keyword>
<feature type="non-terminal residue" evidence="16">
    <location>
        <position position="774"/>
    </location>
</feature>
<dbReference type="AlphaFoldDB" id="A0A8S3YQR3"/>
<evidence type="ECO:0000313" key="16">
    <source>
        <dbReference type="EMBL" id="CAG5117765.1"/>
    </source>
</evidence>
<evidence type="ECO:0000256" key="13">
    <source>
        <dbReference type="SAM" id="Phobius"/>
    </source>
</evidence>
<name>A0A8S3YQR3_9EUPU</name>
<sequence length="774" mass="86061">QRCDSCKPGFYELDTANQQGCKPCDCHPVGSEDDQCDQVTGQCRCRGGVFINKNCTPEIKSIDPTYGPSVGGTLVTITGNLLGNKTESLAVFLNDTSQDLILVSDMMVVFKTTSHRAFSQLTTPVKLSWKEDSRTLITPTVFSYQGNPVIDISRAQNVTTFISGGCHVKIYGRNLQSVKYPKLEVALASDTTNRTAVNCRHTKDYVICPTPELKSLYTSANDRFLMTAVFDGVTSSSIGNIDVKPDPEIYDVGTINFQYPFEDTITVGGKGLGAACQEYELKVFTGSVTCGSIHITDAEIKCKPAVSPPGGYKHLPIRVIVGNINRQVGTLHYLELHETTNFIIIISCIAAAIGIAIIVVIICCIWCRRKKKTTTTLIASDGEASKAFSELTKPTEQPVLQVQRQDVPVLKETVFREPKKGIVNTEAEDAVFSEEFLPKVNVDLREDLRQCYIGAGHFVLGRHCAVRGKKAQLIDGSLQKSRTPAVKLTIKSLLHPITDSQLPVWANMALGECLRLRHYTHSHILTILGVGVSQDQFHILYPRMSQYILKTVICDTSKELSIRQLLSFGQQAAEGVTFLASKDITHKDIAARNCLVDEFSVVKLCDAAFSWDFFENEYVYDEQRERYLPIRWMAPESIKDGYYDKRTDVWSFAVLVWELLTRGCLPYHDATSSQDISNYITQGYILGKPDILSDRIYDLLCSCWTEENEQRPDIAAVSKTLKNMLETEDDGTYANVGEVAAHSMQNSKRNSVQLRRSPGGDRGKTYSTSRLSDV</sequence>
<evidence type="ECO:0000256" key="4">
    <source>
        <dbReference type="ARBA" id="ARBA00023136"/>
    </source>
</evidence>
<keyword evidence="17" id="KW-1185">Reference proteome</keyword>
<evidence type="ECO:0000256" key="11">
    <source>
        <dbReference type="PROSITE-ProRule" id="PRU00460"/>
    </source>
</evidence>
<evidence type="ECO:0000256" key="3">
    <source>
        <dbReference type="ARBA" id="ARBA00022989"/>
    </source>
</evidence>
<evidence type="ECO:0000259" key="14">
    <source>
        <dbReference type="PROSITE" id="PS50011"/>
    </source>
</evidence>
<dbReference type="EMBL" id="CAJHNH020000449">
    <property type="protein sequence ID" value="CAG5117765.1"/>
    <property type="molecule type" value="Genomic_DNA"/>
</dbReference>
<keyword evidence="8" id="KW-0547">Nucleotide-binding</keyword>
<feature type="compositionally biased region" description="Polar residues" evidence="12">
    <location>
        <begin position="765"/>
        <end position="774"/>
    </location>
</feature>
<keyword evidence="6" id="KW-0325">Glycoprotein</keyword>
<keyword evidence="9" id="KW-0479">Metal-binding</keyword>
<dbReference type="Pfam" id="PF01833">
    <property type="entry name" value="TIG"/>
    <property type="match status" value="1"/>
</dbReference>
<feature type="binding site" evidence="9">
    <location>
        <position position="606"/>
    </location>
    <ligand>
        <name>Mg(2+)</name>
        <dbReference type="ChEBI" id="CHEBI:18420"/>
    </ligand>
</feature>
<evidence type="ECO:0000256" key="7">
    <source>
        <dbReference type="PIRSR" id="PIRSR000615-1"/>
    </source>
</evidence>
<dbReference type="PANTHER" id="PTHR24416:SF617">
    <property type="entry name" value="RET ONCOGENE, ISOFORM A"/>
    <property type="match status" value="1"/>
</dbReference>
<dbReference type="PROSITE" id="PS50011">
    <property type="entry name" value="PROTEIN_KINASE_DOM"/>
    <property type="match status" value="1"/>
</dbReference>
<dbReference type="InterPro" id="IPR014756">
    <property type="entry name" value="Ig_E-set"/>
</dbReference>
<feature type="transmembrane region" description="Helical" evidence="13">
    <location>
        <begin position="342"/>
        <end position="367"/>
    </location>
</feature>
<dbReference type="Proteomes" id="UP000678393">
    <property type="component" value="Unassembled WGS sequence"/>
</dbReference>
<dbReference type="Pfam" id="PF00053">
    <property type="entry name" value="EGF_laminin"/>
    <property type="match status" value="1"/>
</dbReference>
<reference evidence="16" key="1">
    <citation type="submission" date="2021-04" db="EMBL/GenBank/DDBJ databases">
        <authorList>
            <consortium name="Molecular Ecology Group"/>
        </authorList>
    </citation>
    <scope>NUCLEOTIDE SEQUENCE</scope>
</reference>
<dbReference type="InterPro" id="IPR008266">
    <property type="entry name" value="Tyr_kinase_AS"/>
</dbReference>
<dbReference type="Gene3D" id="2.170.300.10">
    <property type="entry name" value="Tie2 ligand-binding domain superfamily"/>
    <property type="match status" value="1"/>
</dbReference>
<dbReference type="PROSITE" id="PS00109">
    <property type="entry name" value="PROTEIN_KINASE_TYR"/>
    <property type="match status" value="1"/>
</dbReference>
<dbReference type="CDD" id="cd00603">
    <property type="entry name" value="IPT_PCSR"/>
    <property type="match status" value="1"/>
</dbReference>
<gene>
    <name evidence="16" type="ORF">CUNI_LOCUS3323</name>
</gene>
<dbReference type="SMART" id="SM00429">
    <property type="entry name" value="IPT"/>
    <property type="match status" value="1"/>
</dbReference>
<feature type="domain" description="Laminin EGF-like" evidence="15">
    <location>
        <begin position="1"/>
        <end position="23"/>
    </location>
</feature>
<dbReference type="OrthoDB" id="3256376at2759"/>
<evidence type="ECO:0000256" key="12">
    <source>
        <dbReference type="SAM" id="MobiDB-lite"/>
    </source>
</evidence>
<dbReference type="GO" id="GO:0043235">
    <property type="term" value="C:receptor complex"/>
    <property type="evidence" value="ECO:0007669"/>
    <property type="project" value="TreeGrafter"/>
</dbReference>
<evidence type="ECO:0000256" key="10">
    <source>
        <dbReference type="PIRSR" id="PIRSR000615-4"/>
    </source>
</evidence>
<comment type="caution">
    <text evidence="11">Lacks conserved residue(s) required for the propagation of feature annotation.</text>
</comment>
<dbReference type="InterPro" id="IPR011009">
    <property type="entry name" value="Kinase-like_dom_sf"/>
</dbReference>
<keyword evidence="2 13" id="KW-0812">Transmembrane</keyword>
<dbReference type="Gene3D" id="1.10.510.10">
    <property type="entry name" value="Transferase(Phosphotransferase) domain 1"/>
    <property type="match status" value="1"/>
</dbReference>
<dbReference type="PROSITE" id="PS50027">
    <property type="entry name" value="EGF_LAM_2"/>
    <property type="match status" value="1"/>
</dbReference>
<dbReference type="SUPFAM" id="SSF56112">
    <property type="entry name" value="Protein kinase-like (PK-like)"/>
    <property type="match status" value="1"/>
</dbReference>
<evidence type="ECO:0000256" key="1">
    <source>
        <dbReference type="ARBA" id="ARBA00004167"/>
    </source>
</evidence>
<keyword evidence="9" id="KW-0460">Magnesium</keyword>
<dbReference type="SUPFAM" id="SSF81296">
    <property type="entry name" value="E set domains"/>
    <property type="match status" value="1"/>
</dbReference>
<evidence type="ECO:0000256" key="8">
    <source>
        <dbReference type="PIRSR" id="PIRSR000615-2"/>
    </source>
</evidence>
<dbReference type="GO" id="GO:0005524">
    <property type="term" value="F:ATP binding"/>
    <property type="evidence" value="ECO:0007669"/>
    <property type="project" value="UniProtKB-KW"/>
</dbReference>
<comment type="caution">
    <text evidence="16">The sequence shown here is derived from an EMBL/GenBank/DDBJ whole genome shotgun (WGS) entry which is preliminary data.</text>
</comment>
<evidence type="ECO:0000256" key="9">
    <source>
        <dbReference type="PIRSR" id="PIRSR000615-3"/>
    </source>
</evidence>
<comment type="subcellular location">
    <subcellularLocation>
        <location evidence="1">Membrane</location>
        <topology evidence="1">Single-pass membrane protein</topology>
    </subcellularLocation>
</comment>